<keyword evidence="2 5" id="KW-0689">Ribosomal protein</keyword>
<dbReference type="InterPro" id="IPR000266">
    <property type="entry name" value="Ribosomal_uS17"/>
</dbReference>
<dbReference type="Proteomes" id="UP000197679">
    <property type="component" value="Chromosome"/>
</dbReference>
<dbReference type="SUPFAM" id="SSF50249">
    <property type="entry name" value="Nucleic acid-binding proteins"/>
    <property type="match status" value="1"/>
</dbReference>
<dbReference type="InterPro" id="IPR028333">
    <property type="entry name" value="Ribosomal_uS17_arc/euk"/>
</dbReference>
<comment type="similarity">
    <text evidence="1">Belongs to the universal ribosomal protein uS17 family.</text>
</comment>
<dbReference type="EMBL" id="CP019964">
    <property type="protein sequence ID" value="ASI13409.1"/>
    <property type="molecule type" value="Genomic_DNA"/>
</dbReference>
<dbReference type="Gene3D" id="2.40.50.1000">
    <property type="match status" value="1"/>
</dbReference>
<sequence>MINLECNDPKCPIHGNLKTRGAEFEGIVVSTKAAKTAIIKREYTIFLHKYERSLRKTSKIHAYSPECMNIKTGDKVLIAGCRKVSKTKAFVVMKKVSGD</sequence>
<evidence type="ECO:0000256" key="3">
    <source>
        <dbReference type="ARBA" id="ARBA00023274"/>
    </source>
</evidence>
<evidence type="ECO:0000313" key="5">
    <source>
        <dbReference type="EMBL" id="ASI13409.1"/>
    </source>
</evidence>
<dbReference type="GO" id="GO:0022627">
    <property type="term" value="C:cytosolic small ribosomal subunit"/>
    <property type="evidence" value="ECO:0007669"/>
    <property type="project" value="UniProtKB-UniRule"/>
</dbReference>
<evidence type="ECO:0000313" key="6">
    <source>
        <dbReference type="Proteomes" id="UP000197679"/>
    </source>
</evidence>
<organism evidence="5 6">
    <name type="scientific">Candidatus Mancarchaeum acidiphilum</name>
    <dbReference type="NCBI Taxonomy" id="1920749"/>
    <lineage>
        <taxon>Archaea</taxon>
        <taxon>Candidatus Micrarchaeota</taxon>
        <taxon>Candidatus Mancarchaeum</taxon>
    </lineage>
</organism>
<dbReference type="InterPro" id="IPR012340">
    <property type="entry name" value="NA-bd_OB-fold"/>
</dbReference>
<evidence type="ECO:0000256" key="1">
    <source>
        <dbReference type="ARBA" id="ARBA00010254"/>
    </source>
</evidence>
<accession>A0A218NLS1</accession>
<dbReference type="CDD" id="cd00364">
    <property type="entry name" value="Ribosomal_uS17"/>
    <property type="match status" value="1"/>
</dbReference>
<evidence type="ECO:0000256" key="4">
    <source>
        <dbReference type="NCBIfam" id="TIGR03630"/>
    </source>
</evidence>
<proteinExistence type="inferred from homology"/>
<dbReference type="GO" id="GO:0003735">
    <property type="term" value="F:structural constituent of ribosome"/>
    <property type="evidence" value="ECO:0007669"/>
    <property type="project" value="UniProtKB-UniRule"/>
</dbReference>
<dbReference type="Pfam" id="PF00366">
    <property type="entry name" value="Ribosomal_S17"/>
    <property type="match status" value="1"/>
</dbReference>
<evidence type="ECO:0000256" key="2">
    <source>
        <dbReference type="ARBA" id="ARBA00022980"/>
    </source>
</evidence>
<dbReference type="GO" id="GO:0006412">
    <property type="term" value="P:translation"/>
    <property type="evidence" value="ECO:0007669"/>
    <property type="project" value="UniProtKB-UniRule"/>
</dbReference>
<name>A0A218NLS1_9ARCH</name>
<protein>
    <recommendedName>
        <fullName evidence="4">30S ribosomal protein S17</fullName>
    </recommendedName>
</protein>
<dbReference type="KEGG" id="marh:Mia14_0066"/>
<reference evidence="5 6" key="1">
    <citation type="journal article" date="2017" name="Nat. Commun.">
        <title>'ARMAN' archaea depend on association with euryarchaeal host in culture and in situ.</title>
        <authorList>
            <person name="Golyshina O."/>
            <person name="Toshchakov S."/>
            <person name="Makarova K."/>
            <person name="Gavrilov S."/>
            <person name="Korzhenkov A."/>
            <person name="La Cono V."/>
            <person name="Arcadi E."/>
            <person name="Nechitaylo T."/>
            <person name="Ferrer M."/>
            <person name="Kublanov I."/>
            <person name="Wolf Y."/>
            <person name="Yakimov M."/>
            <person name="Golyshin P."/>
            <person name="Slesarev A."/>
            <person name="Kozyavkin S."/>
        </authorList>
    </citation>
    <scope>NUCLEOTIDE SEQUENCE [LARGE SCALE GENOMIC DNA]</scope>
    <source>
        <strain evidence="5 6">Mia14</strain>
    </source>
</reference>
<dbReference type="NCBIfam" id="TIGR03630">
    <property type="entry name" value="uS17_arch"/>
    <property type="match status" value="1"/>
</dbReference>
<dbReference type="AlphaFoldDB" id="A0A218NLS1"/>
<dbReference type="OrthoDB" id="10698at2157"/>
<dbReference type="PANTHER" id="PTHR10744">
    <property type="entry name" value="40S RIBOSOMAL PROTEIN S11 FAMILY MEMBER"/>
    <property type="match status" value="1"/>
</dbReference>
<gene>
    <name evidence="5" type="ORF">Mia14_0066</name>
</gene>
<keyword evidence="6" id="KW-1185">Reference proteome</keyword>
<dbReference type="NCBIfam" id="NF006345">
    <property type="entry name" value="PRK08572.1"/>
    <property type="match status" value="1"/>
</dbReference>
<keyword evidence="3" id="KW-0687">Ribonucleoprotein</keyword>
<dbReference type="PANTHER" id="PTHR10744:SF9">
    <property type="entry name" value="40S RIBOSOMAL PROTEIN S11-RELATED"/>
    <property type="match status" value="1"/>
</dbReference>